<keyword evidence="6 8" id="KW-0472">Membrane</keyword>
<keyword evidence="3 8" id="KW-1134">Transmembrane beta strand</keyword>
<sequence length="1025" mass="111634">MRLKLTTLLLLCFGMLSVNAQQIITGSLTDNTNQPLPGVNVIVKGTSKGGVSDFDGKFSINASEQDVLMFSYVGFVTQEVTVGSQTTINLVLLEDAQLLNEIVVIGYGTATKKDLVSSVSSVKADVLENQPVARLDQALQGRASGVNVTSNDGSPGSASTIRIRGQNSVNGNNNPLYVIDGFIAGTDFNLNNINVNDIESVDVLKDATALAIYGTRGASGVILVTTKSGTKIAKGKPAISINHYSGTAVIANEINILNGSDYVDYENEAGQFVPGPGVDVNGVNVPLGMRNTSLPLQFDPNDTPNTDWLGLVSQMGTISNTDLSIAGRGEDTNYYVSLNYFNQNGILVGSGLERVTMRTNLDVKLNERLKTGVRINLSRFKKENNKVDFSGIVSAVLPIRTVYDDEGNFTGINPITAGAQRNPVADTQLREDHDLVTNVVANTYLEYEIFKDFKFKTTIGAEMNYYKNNFYISAFAPERLAVGANGGYARVNQSQSQSVLNENTFTYEKDFGKHSLKLLGGFTWQKDTSESANNSAEGFPNDAVKYNSLQTGSDASTYEITSNYSQRTLASFLGRLSYNYDDKYIVTVVGRQDGSSVFEAGNKYAFFPSVGVAWNMDNENFMDNVGSINTLKFRGSYGVVGEQGVEPYNSYNLLNSQNAYFNETLVGAVILGAAASDGLKWETTKQLDLGFELGLWNNRVNFEADYYNKTTEDLLLFSDLPNTAGARQLKNVGSVRNSGFEFALNTINISNKNFSWDTTLTLSTNNSEVLDLGDEEFIDIQSTGNQGGPSGRLVVGQPMPVFIGAEYLGTYKTAQEIIDDNRVGQAFLGSPRFRDLDGNGTINQEDYVILGSPQPDFYGGFRNTFNYKGISLDIFFQGQYGNEIFNVRSQTSFYGRSGENLDPIVLGRYIEGVNETSDIPRAGTSSSLFNPNSSNNIEDGSFLRLKSVSLGYDIPLQSARLDNVFNRLNVYVTGTNLLLFSKFRMGDPEVNNFSAGSGFGSVSQGFASGQYPYARTITVGVKMEF</sequence>
<dbReference type="InterPro" id="IPR039426">
    <property type="entry name" value="TonB-dep_rcpt-like"/>
</dbReference>
<name>A0ABV5EZY2_9FLAO</name>
<accession>A0ABV5EZY2</accession>
<gene>
    <name evidence="14" type="ORF">ACFFVB_06560</name>
</gene>
<dbReference type="InterPro" id="IPR000531">
    <property type="entry name" value="Beta-barrel_TonB"/>
</dbReference>
<evidence type="ECO:0000256" key="9">
    <source>
        <dbReference type="RuleBase" id="RU003357"/>
    </source>
</evidence>
<dbReference type="NCBIfam" id="TIGR04057">
    <property type="entry name" value="SusC_RagA_signa"/>
    <property type="match status" value="1"/>
</dbReference>
<feature type="region of interest" description="Disordered" evidence="10">
    <location>
        <begin position="146"/>
        <end position="165"/>
    </location>
</feature>
<dbReference type="InterPro" id="IPR037066">
    <property type="entry name" value="Plug_dom_sf"/>
</dbReference>
<dbReference type="InterPro" id="IPR008969">
    <property type="entry name" value="CarboxyPept-like_regulatory"/>
</dbReference>
<dbReference type="InterPro" id="IPR012910">
    <property type="entry name" value="Plug_dom"/>
</dbReference>
<evidence type="ECO:0000256" key="10">
    <source>
        <dbReference type="SAM" id="MobiDB-lite"/>
    </source>
</evidence>
<evidence type="ECO:0000259" key="12">
    <source>
        <dbReference type="Pfam" id="PF00593"/>
    </source>
</evidence>
<keyword evidence="7 8" id="KW-0998">Cell outer membrane</keyword>
<dbReference type="InterPro" id="IPR036942">
    <property type="entry name" value="Beta-barrel_TonB_sf"/>
</dbReference>
<evidence type="ECO:0000256" key="6">
    <source>
        <dbReference type="ARBA" id="ARBA00023136"/>
    </source>
</evidence>
<evidence type="ECO:0000256" key="3">
    <source>
        <dbReference type="ARBA" id="ARBA00022452"/>
    </source>
</evidence>
<dbReference type="RefSeq" id="WP_382381920.1">
    <property type="nucleotide sequence ID" value="NZ_JBHMEZ010000003.1"/>
</dbReference>
<dbReference type="PROSITE" id="PS00018">
    <property type="entry name" value="EF_HAND_1"/>
    <property type="match status" value="1"/>
</dbReference>
<evidence type="ECO:0000256" key="4">
    <source>
        <dbReference type="ARBA" id="ARBA00022692"/>
    </source>
</evidence>
<dbReference type="Pfam" id="PF00593">
    <property type="entry name" value="TonB_dep_Rec_b-barrel"/>
    <property type="match status" value="1"/>
</dbReference>
<feature type="signal peptide" evidence="11">
    <location>
        <begin position="1"/>
        <end position="20"/>
    </location>
</feature>
<dbReference type="InterPro" id="IPR023996">
    <property type="entry name" value="TonB-dep_OMP_SusC/RagA"/>
</dbReference>
<dbReference type="SUPFAM" id="SSF56935">
    <property type="entry name" value="Porins"/>
    <property type="match status" value="1"/>
</dbReference>
<dbReference type="Proteomes" id="UP001589605">
    <property type="component" value="Unassembled WGS sequence"/>
</dbReference>
<dbReference type="Gene3D" id="2.170.130.10">
    <property type="entry name" value="TonB-dependent receptor, plug domain"/>
    <property type="match status" value="1"/>
</dbReference>
<keyword evidence="2 8" id="KW-0813">Transport</keyword>
<comment type="caution">
    <text evidence="14">The sequence shown here is derived from an EMBL/GenBank/DDBJ whole genome shotgun (WGS) entry which is preliminary data.</text>
</comment>
<dbReference type="NCBIfam" id="TIGR04056">
    <property type="entry name" value="OMP_RagA_SusC"/>
    <property type="match status" value="1"/>
</dbReference>
<dbReference type="SUPFAM" id="SSF49464">
    <property type="entry name" value="Carboxypeptidase regulatory domain-like"/>
    <property type="match status" value="1"/>
</dbReference>
<dbReference type="Pfam" id="PF07715">
    <property type="entry name" value="Plug"/>
    <property type="match status" value="1"/>
</dbReference>
<keyword evidence="11" id="KW-0732">Signal</keyword>
<comment type="subcellular location">
    <subcellularLocation>
        <location evidence="1 8">Cell outer membrane</location>
        <topology evidence="1 8">Multi-pass membrane protein</topology>
    </subcellularLocation>
</comment>
<evidence type="ECO:0000313" key="14">
    <source>
        <dbReference type="EMBL" id="MFB9052740.1"/>
    </source>
</evidence>
<protein>
    <submittedName>
        <fullName evidence="14">SusC/RagA family TonB-linked outer membrane protein</fullName>
    </submittedName>
</protein>
<evidence type="ECO:0000313" key="15">
    <source>
        <dbReference type="Proteomes" id="UP001589605"/>
    </source>
</evidence>
<evidence type="ECO:0000256" key="1">
    <source>
        <dbReference type="ARBA" id="ARBA00004571"/>
    </source>
</evidence>
<dbReference type="Gene3D" id="2.60.40.1120">
    <property type="entry name" value="Carboxypeptidase-like, regulatory domain"/>
    <property type="match status" value="1"/>
</dbReference>
<evidence type="ECO:0000256" key="5">
    <source>
        <dbReference type="ARBA" id="ARBA00023077"/>
    </source>
</evidence>
<comment type="similarity">
    <text evidence="8 9">Belongs to the TonB-dependent receptor family.</text>
</comment>
<feature type="domain" description="TonB-dependent receptor plug" evidence="13">
    <location>
        <begin position="112"/>
        <end position="221"/>
    </location>
</feature>
<dbReference type="EMBL" id="JBHMEZ010000003">
    <property type="protein sequence ID" value="MFB9052740.1"/>
    <property type="molecule type" value="Genomic_DNA"/>
</dbReference>
<keyword evidence="15" id="KW-1185">Reference proteome</keyword>
<organism evidence="14 15">
    <name type="scientific">Formosa undariae</name>
    <dbReference type="NCBI Taxonomy" id="1325436"/>
    <lineage>
        <taxon>Bacteria</taxon>
        <taxon>Pseudomonadati</taxon>
        <taxon>Bacteroidota</taxon>
        <taxon>Flavobacteriia</taxon>
        <taxon>Flavobacteriales</taxon>
        <taxon>Flavobacteriaceae</taxon>
        <taxon>Formosa</taxon>
    </lineage>
</organism>
<feature type="chain" id="PRO_5046869612" evidence="11">
    <location>
        <begin position="21"/>
        <end position="1025"/>
    </location>
</feature>
<dbReference type="Pfam" id="PF13715">
    <property type="entry name" value="CarbopepD_reg_2"/>
    <property type="match status" value="1"/>
</dbReference>
<reference evidence="14 15" key="1">
    <citation type="submission" date="2024-09" db="EMBL/GenBank/DDBJ databases">
        <authorList>
            <person name="Sun Q."/>
            <person name="Mori K."/>
        </authorList>
    </citation>
    <scope>NUCLEOTIDE SEQUENCE [LARGE SCALE GENOMIC DNA]</scope>
    <source>
        <strain evidence="14 15">CECT 8286</strain>
    </source>
</reference>
<evidence type="ECO:0000256" key="2">
    <source>
        <dbReference type="ARBA" id="ARBA00022448"/>
    </source>
</evidence>
<evidence type="ECO:0000256" key="7">
    <source>
        <dbReference type="ARBA" id="ARBA00023237"/>
    </source>
</evidence>
<dbReference type="PROSITE" id="PS52016">
    <property type="entry name" value="TONB_DEPENDENT_REC_3"/>
    <property type="match status" value="1"/>
</dbReference>
<feature type="domain" description="TonB-dependent receptor-like beta-barrel" evidence="12">
    <location>
        <begin position="420"/>
        <end position="849"/>
    </location>
</feature>
<dbReference type="InterPro" id="IPR023997">
    <property type="entry name" value="TonB-dep_OMP_SusC/RagA_CS"/>
</dbReference>
<keyword evidence="5 9" id="KW-0798">TonB box</keyword>
<evidence type="ECO:0000256" key="11">
    <source>
        <dbReference type="SAM" id="SignalP"/>
    </source>
</evidence>
<proteinExistence type="inferred from homology"/>
<dbReference type="InterPro" id="IPR018247">
    <property type="entry name" value="EF_Hand_1_Ca_BS"/>
</dbReference>
<keyword evidence="4 8" id="KW-0812">Transmembrane</keyword>
<evidence type="ECO:0000259" key="13">
    <source>
        <dbReference type="Pfam" id="PF07715"/>
    </source>
</evidence>
<dbReference type="Gene3D" id="2.40.170.20">
    <property type="entry name" value="TonB-dependent receptor, beta-barrel domain"/>
    <property type="match status" value="1"/>
</dbReference>
<evidence type="ECO:0000256" key="8">
    <source>
        <dbReference type="PROSITE-ProRule" id="PRU01360"/>
    </source>
</evidence>